<sequence>MTRLFAGTQFDIPPSCDRCDQLIDDCKCPPESIPIERQSPSSQTAKVRLDKRKHQRLITVVSGLSEPATDLADLLSQLKSACGAGGTIRDDDLEIQGDHLDRVKTTMTKLGYCV</sequence>
<keyword evidence="1" id="KW-0810">Translation regulation</keyword>
<dbReference type="PROSITE" id="PS50296">
    <property type="entry name" value="SUI1"/>
    <property type="match status" value="1"/>
</dbReference>
<name>A0A517NYD3_9BACT</name>
<reference evidence="4 5" key="1">
    <citation type="submission" date="2019-02" db="EMBL/GenBank/DDBJ databases">
        <title>Deep-cultivation of Planctomycetes and their phenomic and genomic characterization uncovers novel biology.</title>
        <authorList>
            <person name="Wiegand S."/>
            <person name="Jogler M."/>
            <person name="Boedeker C."/>
            <person name="Pinto D."/>
            <person name="Vollmers J."/>
            <person name="Rivas-Marin E."/>
            <person name="Kohn T."/>
            <person name="Peeters S.H."/>
            <person name="Heuer A."/>
            <person name="Rast P."/>
            <person name="Oberbeckmann S."/>
            <person name="Bunk B."/>
            <person name="Jeske O."/>
            <person name="Meyerdierks A."/>
            <person name="Storesund J.E."/>
            <person name="Kallscheuer N."/>
            <person name="Luecker S."/>
            <person name="Lage O.M."/>
            <person name="Pohl T."/>
            <person name="Merkel B.J."/>
            <person name="Hornburger P."/>
            <person name="Mueller R.-W."/>
            <person name="Bruemmer F."/>
            <person name="Labrenz M."/>
            <person name="Spormann A.M."/>
            <person name="Op den Camp H."/>
            <person name="Overmann J."/>
            <person name="Amann R."/>
            <person name="Jetten M.S.M."/>
            <person name="Mascher T."/>
            <person name="Medema M.H."/>
            <person name="Devos D.P."/>
            <person name="Kaster A.-K."/>
            <person name="Ovreas L."/>
            <person name="Rohde M."/>
            <person name="Galperin M.Y."/>
            <person name="Jogler C."/>
        </authorList>
    </citation>
    <scope>NUCLEOTIDE SEQUENCE [LARGE SCALE GENOMIC DNA]</scope>
    <source>
        <strain evidence="4 5">K23_9</strain>
    </source>
</reference>
<dbReference type="InterPro" id="IPR036877">
    <property type="entry name" value="SUI1_dom_sf"/>
</dbReference>
<evidence type="ECO:0000259" key="3">
    <source>
        <dbReference type="PROSITE" id="PS50296"/>
    </source>
</evidence>
<gene>
    <name evidence="4" type="ORF">K239x_41440</name>
</gene>
<proteinExistence type="predicted"/>
<dbReference type="Gene3D" id="3.30.780.10">
    <property type="entry name" value="SUI1-like domain"/>
    <property type="match status" value="1"/>
</dbReference>
<organism evidence="4 5">
    <name type="scientific">Stieleria marina</name>
    <dbReference type="NCBI Taxonomy" id="1930275"/>
    <lineage>
        <taxon>Bacteria</taxon>
        <taxon>Pseudomonadati</taxon>
        <taxon>Planctomycetota</taxon>
        <taxon>Planctomycetia</taxon>
        <taxon>Pirellulales</taxon>
        <taxon>Pirellulaceae</taxon>
        <taxon>Stieleria</taxon>
    </lineage>
</organism>
<evidence type="ECO:0000313" key="4">
    <source>
        <dbReference type="EMBL" id="QDT12136.1"/>
    </source>
</evidence>
<dbReference type="SUPFAM" id="SSF55159">
    <property type="entry name" value="eIF1-like"/>
    <property type="match status" value="1"/>
</dbReference>
<dbReference type="InterPro" id="IPR001950">
    <property type="entry name" value="SUI1"/>
</dbReference>
<dbReference type="AlphaFoldDB" id="A0A517NYD3"/>
<keyword evidence="4" id="KW-0396">Initiation factor</keyword>
<dbReference type="GO" id="GO:0006417">
    <property type="term" value="P:regulation of translation"/>
    <property type="evidence" value="ECO:0007669"/>
    <property type="project" value="UniProtKB-KW"/>
</dbReference>
<evidence type="ECO:0000256" key="1">
    <source>
        <dbReference type="ARBA" id="ARBA00022845"/>
    </source>
</evidence>
<evidence type="ECO:0000256" key="2">
    <source>
        <dbReference type="ARBA" id="ARBA00022917"/>
    </source>
</evidence>
<dbReference type="RefSeq" id="WP_145419860.1">
    <property type="nucleotide sequence ID" value="NZ_CP036526.1"/>
</dbReference>
<dbReference type="GO" id="GO:0003743">
    <property type="term" value="F:translation initiation factor activity"/>
    <property type="evidence" value="ECO:0007669"/>
    <property type="project" value="UniProtKB-KW"/>
</dbReference>
<dbReference type="Proteomes" id="UP000319817">
    <property type="component" value="Chromosome"/>
</dbReference>
<dbReference type="InterPro" id="IPR005872">
    <property type="entry name" value="SUI1_arc_bac"/>
</dbReference>
<evidence type="ECO:0000313" key="5">
    <source>
        <dbReference type="Proteomes" id="UP000319817"/>
    </source>
</evidence>
<protein>
    <submittedName>
        <fullName evidence="4">Translation initiation factor Sui1</fullName>
    </submittedName>
</protein>
<dbReference type="CDD" id="cd11567">
    <property type="entry name" value="YciH_like"/>
    <property type="match status" value="1"/>
</dbReference>
<accession>A0A517NYD3</accession>
<feature type="domain" description="SUI1" evidence="3">
    <location>
        <begin position="45"/>
        <end position="111"/>
    </location>
</feature>
<dbReference type="Pfam" id="PF01253">
    <property type="entry name" value="SUI1"/>
    <property type="match status" value="1"/>
</dbReference>
<keyword evidence="5" id="KW-1185">Reference proteome</keyword>
<dbReference type="OrthoDB" id="9792915at2"/>
<dbReference type="EMBL" id="CP036526">
    <property type="protein sequence ID" value="QDT12136.1"/>
    <property type="molecule type" value="Genomic_DNA"/>
</dbReference>
<keyword evidence="2" id="KW-0648">Protein biosynthesis</keyword>
<dbReference type="PIRSF" id="PIRSF037511">
    <property type="entry name" value="Transl_init_SUI1_pro"/>
    <property type="match status" value="1"/>
</dbReference>